<reference evidence="1 2" key="1">
    <citation type="submission" date="2019-06" db="EMBL/GenBank/DDBJ databases">
        <title>Sequencing the genomes of 1000 actinobacteria strains.</title>
        <authorList>
            <person name="Klenk H.-P."/>
        </authorList>
    </citation>
    <scope>NUCLEOTIDE SEQUENCE [LARGE SCALE GENOMIC DNA]</scope>
    <source>
        <strain evidence="1 2">DSM 24617</strain>
    </source>
</reference>
<dbReference type="RefSeq" id="WP_142004548.1">
    <property type="nucleotide sequence ID" value="NZ_CAJTBP010000001.1"/>
</dbReference>
<dbReference type="EMBL" id="VFOK01000001">
    <property type="protein sequence ID" value="TQL32455.1"/>
    <property type="molecule type" value="Genomic_DNA"/>
</dbReference>
<sequence length="173" mass="18701">MRNEVHDPQPAEDLRRAVEARLAVPAERELWLTRDSRPTTYGGLVGRAGEPTARWVLLRSSDGRQLDVAWRDLPTQTLRNPAFAVVLAHARLVTGVQVVGLERPLDRADSAWGATARTGRTRILATAVEAVAAVVLAAPAVPRAGLLPEDHERARIVLASALRLAGMPAPTHV</sequence>
<keyword evidence="2" id="KW-1185">Reference proteome</keyword>
<proteinExistence type="predicted"/>
<protein>
    <submittedName>
        <fullName evidence="1">Uncharacterized protein</fullName>
    </submittedName>
</protein>
<comment type="caution">
    <text evidence="1">The sequence shown here is derived from an EMBL/GenBank/DDBJ whole genome shotgun (WGS) entry which is preliminary data.</text>
</comment>
<gene>
    <name evidence="1" type="ORF">FB554_0581</name>
</gene>
<organism evidence="1 2">
    <name type="scientific">Barrientosiimonas humi</name>
    <dbReference type="NCBI Taxonomy" id="999931"/>
    <lineage>
        <taxon>Bacteria</taxon>
        <taxon>Bacillati</taxon>
        <taxon>Actinomycetota</taxon>
        <taxon>Actinomycetes</taxon>
        <taxon>Micrococcales</taxon>
        <taxon>Dermacoccaceae</taxon>
        <taxon>Barrientosiimonas</taxon>
    </lineage>
</organism>
<dbReference type="Proteomes" id="UP000318336">
    <property type="component" value="Unassembled WGS sequence"/>
</dbReference>
<accession>A0A542X9F3</accession>
<evidence type="ECO:0000313" key="1">
    <source>
        <dbReference type="EMBL" id="TQL32455.1"/>
    </source>
</evidence>
<dbReference type="AlphaFoldDB" id="A0A542X9F3"/>
<dbReference type="OrthoDB" id="9803211at2"/>
<name>A0A542X9F3_9MICO</name>
<evidence type="ECO:0000313" key="2">
    <source>
        <dbReference type="Proteomes" id="UP000318336"/>
    </source>
</evidence>